<sequence>MSSKLQIPIDSICAIIDHVVSRITDDTDKNYIFEQVDDILFSEDAKKIQTTLDEAQFDYKLEVDQEISEEDKAKINEFNESLDSKSKEFVISTSFQSTINGILGTYAEINNDLDKSNFYNKLAILLDFEIELFTDVYTHTKYIYYNSLSQISKFLVSVGTAEIEYFWSYLETRELLFQTKIFDRGSIGDRIAVLEICNYLTDRLTRKDSAGKRNSYKKDTFNDRFQYRVRVFVTNTFAFEDNTGLNKYFHTADRQAPELPSRNKFLEDIISVNKIFNDPYYFAKKANTKELSTMADRMVGICKYLTGEELDYAASVGQTDQYQIPEPKSEEEQQYLSEKYSDLFYVPETYLMSSFGYKDRKEHEKLQVEDREFLDKQFETSKVRLQYLVQILFVVSFLIELAPRNKADFMASLGAPTHVKHLTDEFISESNRTALWKIKRDLFASLKSIDGQLSFVLSHLLLSERAWWGWLIYGKDPNTNKSYFYDRILDQEELDKVEEDRTKLFPYKSKKYFNSYVTPQLTRRMRVERGIGRLHSLTKFDSVFSKAKVEQLSDSIAECEDSPERKEMLEERSILLWKCLRKERSSNWLKFGEILRPEMLQSEPATNGEVEKESDRAKRPLETDESDNVPKRVKT</sequence>
<keyword evidence="3" id="KW-1185">Reference proteome</keyword>
<dbReference type="STRING" id="619300.G3AGK3"/>
<dbReference type="HOGENOM" id="CLU_012462_0_0_1"/>
<feature type="region of interest" description="Disordered" evidence="1">
    <location>
        <begin position="600"/>
        <end position="635"/>
    </location>
</feature>
<dbReference type="AlphaFoldDB" id="G3AGK3"/>
<dbReference type="EMBL" id="GL996499">
    <property type="protein sequence ID" value="EGW35342.1"/>
    <property type="molecule type" value="Genomic_DNA"/>
</dbReference>
<evidence type="ECO:0000256" key="1">
    <source>
        <dbReference type="SAM" id="MobiDB-lite"/>
    </source>
</evidence>
<dbReference type="RefSeq" id="XP_007372754.1">
    <property type="nucleotide sequence ID" value="XM_007372692.1"/>
</dbReference>
<protein>
    <submittedName>
        <fullName evidence="2">Uncharacterized protein</fullName>
    </submittedName>
</protein>
<dbReference type="KEGG" id="spaa:SPAPADRAFT_69609"/>
<gene>
    <name evidence="2" type="ORF">SPAPADRAFT_69609</name>
</gene>
<dbReference type="OMA" id="GLNKYFH"/>
<evidence type="ECO:0000313" key="3">
    <source>
        <dbReference type="Proteomes" id="UP000000709"/>
    </source>
</evidence>
<name>G3AGK3_SPAPN</name>
<dbReference type="Proteomes" id="UP000000709">
    <property type="component" value="Unassembled WGS sequence"/>
</dbReference>
<proteinExistence type="predicted"/>
<organism evidence="3">
    <name type="scientific">Spathaspora passalidarum (strain NRRL Y-27907 / 11-Y1)</name>
    <dbReference type="NCBI Taxonomy" id="619300"/>
    <lineage>
        <taxon>Eukaryota</taxon>
        <taxon>Fungi</taxon>
        <taxon>Dikarya</taxon>
        <taxon>Ascomycota</taxon>
        <taxon>Saccharomycotina</taxon>
        <taxon>Pichiomycetes</taxon>
        <taxon>Debaryomycetaceae</taxon>
        <taxon>Spathaspora</taxon>
    </lineage>
</organism>
<dbReference type="eggNOG" id="ENOG502RS0Y">
    <property type="taxonomic scope" value="Eukaryota"/>
</dbReference>
<dbReference type="InterPro" id="IPR021861">
    <property type="entry name" value="THO_THOC1"/>
</dbReference>
<dbReference type="GeneID" id="18875278"/>
<dbReference type="Pfam" id="PF11957">
    <property type="entry name" value="efThoc1"/>
    <property type="match status" value="1"/>
</dbReference>
<dbReference type="OrthoDB" id="4082726at2759"/>
<accession>G3AGK3</accession>
<evidence type="ECO:0000313" key="2">
    <source>
        <dbReference type="EMBL" id="EGW35342.1"/>
    </source>
</evidence>
<dbReference type="InParanoid" id="G3AGK3"/>
<feature type="compositionally biased region" description="Basic and acidic residues" evidence="1">
    <location>
        <begin position="609"/>
        <end position="622"/>
    </location>
</feature>
<reference evidence="2 3" key="1">
    <citation type="journal article" date="2011" name="Proc. Natl. Acad. Sci. U.S.A.">
        <title>Comparative genomics of xylose-fermenting fungi for enhanced biofuel production.</title>
        <authorList>
            <person name="Wohlbach D.J."/>
            <person name="Kuo A."/>
            <person name="Sato T.K."/>
            <person name="Potts K.M."/>
            <person name="Salamov A.A."/>
            <person name="LaButti K.M."/>
            <person name="Sun H."/>
            <person name="Clum A."/>
            <person name="Pangilinan J.L."/>
            <person name="Lindquist E.A."/>
            <person name="Lucas S."/>
            <person name="Lapidus A."/>
            <person name="Jin M."/>
            <person name="Gunawan C."/>
            <person name="Balan V."/>
            <person name="Dale B.E."/>
            <person name="Jeffries T.W."/>
            <person name="Zinkel R."/>
            <person name="Barry K.W."/>
            <person name="Grigoriev I.V."/>
            <person name="Gasch A.P."/>
        </authorList>
    </citation>
    <scope>NUCLEOTIDE SEQUENCE [LARGE SCALE GENOMIC DNA]</scope>
    <source>
        <strain evidence="3">NRRL Y-27907 / 11-Y1</strain>
    </source>
</reference>